<keyword evidence="1" id="KW-0732">Signal</keyword>
<dbReference type="SMART" id="SM00710">
    <property type="entry name" value="PbH1"/>
    <property type="match status" value="5"/>
</dbReference>
<dbReference type="InterPro" id="IPR012334">
    <property type="entry name" value="Pectin_lyas_fold"/>
</dbReference>
<protein>
    <submittedName>
        <fullName evidence="3">Right-handed parallel beta-helix repeat-containing protein</fullName>
    </submittedName>
</protein>
<reference evidence="3 4" key="1">
    <citation type="submission" date="2020-06" db="EMBL/GenBank/DDBJ databases">
        <authorList>
            <person name="Kim S.-J."/>
            <person name="Park S.-J."/>
        </authorList>
    </citation>
    <scope>NUCLEOTIDE SEQUENCE [LARGE SCALE GENOMIC DNA]</scope>
    <source>
        <strain evidence="3 4">SW-151</strain>
    </source>
</reference>
<dbReference type="InterPro" id="IPR022442">
    <property type="entry name" value="SO_2930-like_dom"/>
</dbReference>
<comment type="caution">
    <text evidence="3">The sequence shown here is derived from an EMBL/GenBank/DDBJ whole genome shotgun (WGS) entry which is preliminary data.</text>
</comment>
<gene>
    <name evidence="3" type="ORF">HUO14_09970</name>
</gene>
<evidence type="ECO:0000259" key="2">
    <source>
        <dbReference type="Pfam" id="PF13229"/>
    </source>
</evidence>
<dbReference type="InterPro" id="IPR011050">
    <property type="entry name" value="Pectin_lyase_fold/virulence"/>
</dbReference>
<name>A0ABX2N3H1_9SPHN</name>
<evidence type="ECO:0000256" key="1">
    <source>
        <dbReference type="SAM" id="SignalP"/>
    </source>
</evidence>
<dbReference type="Proteomes" id="UP000652427">
    <property type="component" value="Unassembled WGS sequence"/>
</dbReference>
<evidence type="ECO:0000313" key="4">
    <source>
        <dbReference type="Proteomes" id="UP000652427"/>
    </source>
</evidence>
<dbReference type="EMBL" id="JABWMH010000003">
    <property type="protein sequence ID" value="NVD28229.1"/>
    <property type="molecule type" value="Genomic_DNA"/>
</dbReference>
<accession>A0ABX2N3H1</accession>
<proteinExistence type="predicted"/>
<sequence length="397" mass="41831">MIRSLLVATALCLSAPTLAKTVSVAPGEDAQERLQEALILAEPGDVIELGAGRFDLVDGLSLDVDNVTVRGAGMDQTVLNFAGQLGAGEGLLVTSDHVVLRDFAIEDSKGDGIKSKGADNIVYYRLRVEWTRGPHPENGAYAIYPVESSNVLVDSVTTIGSSDAGIYVGQSENIIVRNSVAKFNVAGIEIENSIGADVYNNVAVNNTGGILVFDLPNIPKQGGRNVRVFDNIVVDNNTPNFAPEGNIVAEVPAGMGVMVMSHYEVEVFENRFAENGTGNILIVSYTKGQDDPNYNPKPIGVRVFENDHGRAGYNPAFPGGAQLKAAFGGAIPPIIEDGTGENLQIGDDVAILSMGLTTPGQSLAEAKPSLVAGASEPFDGRQLTPITLPQAMEDAIR</sequence>
<organism evidence="3 4">
    <name type="scientific">Parasphingorhabdus flavimaris</name>
    <dbReference type="NCBI Taxonomy" id="266812"/>
    <lineage>
        <taxon>Bacteria</taxon>
        <taxon>Pseudomonadati</taxon>
        <taxon>Pseudomonadota</taxon>
        <taxon>Alphaproteobacteria</taxon>
        <taxon>Sphingomonadales</taxon>
        <taxon>Sphingomonadaceae</taxon>
        <taxon>Parasphingorhabdus</taxon>
    </lineage>
</organism>
<dbReference type="NCBIfam" id="TIGR03805">
    <property type="entry name" value="beta_helix_1"/>
    <property type="match status" value="1"/>
</dbReference>
<keyword evidence="4" id="KW-1185">Reference proteome</keyword>
<evidence type="ECO:0000313" key="3">
    <source>
        <dbReference type="EMBL" id="NVD28229.1"/>
    </source>
</evidence>
<dbReference type="InterPro" id="IPR006626">
    <property type="entry name" value="PbH1"/>
</dbReference>
<dbReference type="RefSeq" id="WP_176279754.1">
    <property type="nucleotide sequence ID" value="NZ_JABWMH010000003.1"/>
</dbReference>
<dbReference type="Gene3D" id="2.160.20.10">
    <property type="entry name" value="Single-stranded right-handed beta-helix, Pectin lyase-like"/>
    <property type="match status" value="1"/>
</dbReference>
<dbReference type="Pfam" id="PF13229">
    <property type="entry name" value="Beta_helix"/>
    <property type="match status" value="1"/>
</dbReference>
<dbReference type="SUPFAM" id="SSF51126">
    <property type="entry name" value="Pectin lyase-like"/>
    <property type="match status" value="1"/>
</dbReference>
<dbReference type="InterPro" id="IPR039448">
    <property type="entry name" value="Beta_helix"/>
</dbReference>
<feature type="signal peptide" evidence="1">
    <location>
        <begin position="1"/>
        <end position="19"/>
    </location>
</feature>
<feature type="chain" id="PRO_5046522203" evidence="1">
    <location>
        <begin position="20"/>
        <end position="397"/>
    </location>
</feature>
<feature type="domain" description="Right handed beta helix" evidence="2">
    <location>
        <begin position="87"/>
        <end position="213"/>
    </location>
</feature>